<evidence type="ECO:0000313" key="3">
    <source>
        <dbReference type="EMBL" id="CAE7246019.1"/>
    </source>
</evidence>
<accession>A0A812LRV4</accession>
<name>A0A812LRV4_9DINO</name>
<evidence type="ECO:0000313" key="4">
    <source>
        <dbReference type="Proteomes" id="UP000601435"/>
    </source>
</evidence>
<evidence type="ECO:0000259" key="2">
    <source>
        <dbReference type="Pfam" id="PF00650"/>
    </source>
</evidence>
<dbReference type="CDD" id="cd00170">
    <property type="entry name" value="SEC14"/>
    <property type="match status" value="1"/>
</dbReference>
<dbReference type="OrthoDB" id="75724at2759"/>
<feature type="domain" description="CRAL-TRIO" evidence="2">
    <location>
        <begin position="217"/>
        <end position="301"/>
    </location>
</feature>
<sequence length="985" mass="108641">MQGQDVVGEGMHNAVSILQEYVQSCSDFPPHARILMWNFENRIQEDSLLQFRAVVSFIFKEVPHFFRGSWQTSKKKAQRDTASGSVDSTAEMLLSSIPEAILFTKTKAAKSRRQSLRWRRKSRHRASAVRIFQTDRQAGSALAMYRGDEELAVKKLKESVVWKRDTLDGWLQSQAESLPTAETRVIAIGQESRPLVYSGCVNQRRGEVAGVILACVWHKALEEAGPTAQMDYVLDAHGYQPLLNLNFMPYLNVAGSLNSYFAERFHRIVLVDVPTVMSVLMKAILPVLPQKTREKLFFARRDQPDSLSALNDLCVNEGMKEMLQQLLRMNGEDSDLERRQRSHAFANKQIPRLPACTCCTAERVRRYMSRNDSQSGLQAPQGPALTLDELVKQELCQMRDTMQTGRSWQGEHVEGEVEDRLSAVGQEFRMVLCFKLNRVPHQFAGAWCASVSDAVSDAAQRVLWYFGLGTGFQGASLSTTAQAAEPLPPQLLSPKEVATSPGESVGSEPRHPVEDKTILMQVQNMLQKTFSKDTAAGEKVWVWTYEPSPADPQVFRAFAQVPAIGRTFQGDWCRGKKFAQRNACLVRPSPAPGDNTLRKCASEAVKAFLEEQGVSDVKRLIRAQEFNLRNACATEDLQERREWLAYVGMAEMELQQLREMPSSFERQAPQADSGSGCSNSSGACVVHSKSFTVLPGLRLAFCYVKARTTTEPGCGVLRGGGWPVPVKELDTTCSLAASWPGGPKAEMCQAPGQNPKTLTIGFTNAMTEAFRRSRWDRALQHFSDAVEMRLVLDITAYGAALAACQKGAAWLESLEILRKLNKAETLPANASGLLVACSAALGACAHGAHWEHALEHLAFAQRLASLSQEVSQPFLVALHGAVSVFAEARRWEQALELLPQMQQEFAGHSGIPLTTFRAANAAAAACGRSLAWRKAPSAAGTLRRSGLQCMLCFRFALSLFSAEDGGTLAILSPAEAASRGLLPLR</sequence>
<gene>
    <name evidence="3" type="primary">rsmH</name>
    <name evidence="3" type="ORF">SNEC2469_LOCUS4788</name>
</gene>
<protein>
    <submittedName>
        <fullName evidence="3">RsmH protein</fullName>
    </submittedName>
</protein>
<dbReference type="InterPro" id="IPR001251">
    <property type="entry name" value="CRAL-TRIO_dom"/>
</dbReference>
<dbReference type="Pfam" id="PF00650">
    <property type="entry name" value="CRAL_TRIO"/>
    <property type="match status" value="1"/>
</dbReference>
<dbReference type="AlphaFoldDB" id="A0A812LRV4"/>
<organism evidence="3 4">
    <name type="scientific">Symbiodinium necroappetens</name>
    <dbReference type="NCBI Taxonomy" id="1628268"/>
    <lineage>
        <taxon>Eukaryota</taxon>
        <taxon>Sar</taxon>
        <taxon>Alveolata</taxon>
        <taxon>Dinophyceae</taxon>
        <taxon>Suessiales</taxon>
        <taxon>Symbiodiniaceae</taxon>
        <taxon>Symbiodinium</taxon>
    </lineage>
</organism>
<comment type="caution">
    <text evidence="3">The sequence shown here is derived from an EMBL/GenBank/DDBJ whole genome shotgun (WGS) entry which is preliminary data.</text>
</comment>
<dbReference type="Gene3D" id="3.40.525.10">
    <property type="entry name" value="CRAL-TRIO lipid binding domain"/>
    <property type="match status" value="1"/>
</dbReference>
<proteinExistence type="predicted"/>
<dbReference type="InterPro" id="IPR011990">
    <property type="entry name" value="TPR-like_helical_dom_sf"/>
</dbReference>
<reference evidence="3" key="1">
    <citation type="submission" date="2021-02" db="EMBL/GenBank/DDBJ databases">
        <authorList>
            <person name="Dougan E. K."/>
            <person name="Rhodes N."/>
            <person name="Thang M."/>
            <person name="Chan C."/>
        </authorList>
    </citation>
    <scope>NUCLEOTIDE SEQUENCE</scope>
</reference>
<keyword evidence="4" id="KW-1185">Reference proteome</keyword>
<dbReference type="SUPFAM" id="SSF52087">
    <property type="entry name" value="CRAL/TRIO domain"/>
    <property type="match status" value="1"/>
</dbReference>
<dbReference type="EMBL" id="CAJNJA010009364">
    <property type="protein sequence ID" value="CAE7246019.1"/>
    <property type="molecule type" value="Genomic_DNA"/>
</dbReference>
<dbReference type="InterPro" id="IPR036865">
    <property type="entry name" value="CRAL-TRIO_dom_sf"/>
</dbReference>
<dbReference type="Gene3D" id="1.25.40.10">
    <property type="entry name" value="Tetratricopeptide repeat domain"/>
    <property type="match status" value="1"/>
</dbReference>
<feature type="region of interest" description="Disordered" evidence="1">
    <location>
        <begin position="488"/>
        <end position="511"/>
    </location>
</feature>
<evidence type="ECO:0000256" key="1">
    <source>
        <dbReference type="SAM" id="MobiDB-lite"/>
    </source>
</evidence>
<dbReference type="Proteomes" id="UP000601435">
    <property type="component" value="Unassembled WGS sequence"/>
</dbReference>